<gene>
    <name evidence="1" type="ORF">SNE40_022770</name>
</gene>
<evidence type="ECO:0000313" key="1">
    <source>
        <dbReference type="EMBL" id="KAK6165969.1"/>
    </source>
</evidence>
<sequence length="111" mass="12860">MAKYKSQRMKEYRARKKASLGTVWLQMESQRVMKYYVPTADLNKKQKTERRLRIKKNVPNASLHSSTIILEDENSVSSMSNIPVTETLLIVKLPSYRTSGKKRSQRALSIN</sequence>
<reference evidence="1 2" key="1">
    <citation type="submission" date="2024-01" db="EMBL/GenBank/DDBJ databases">
        <title>The genome of the rayed Mediterranean limpet Patella caerulea (Linnaeus, 1758).</title>
        <authorList>
            <person name="Anh-Thu Weber A."/>
            <person name="Halstead-Nussloch G."/>
        </authorList>
    </citation>
    <scope>NUCLEOTIDE SEQUENCE [LARGE SCALE GENOMIC DNA]</scope>
    <source>
        <strain evidence="1">AATW-2023a</strain>
        <tissue evidence="1">Whole specimen</tissue>
    </source>
</reference>
<keyword evidence="2" id="KW-1185">Reference proteome</keyword>
<name>A0AAN8GFZ4_PATCE</name>
<evidence type="ECO:0000313" key="2">
    <source>
        <dbReference type="Proteomes" id="UP001347796"/>
    </source>
</evidence>
<comment type="caution">
    <text evidence="1">The sequence shown here is derived from an EMBL/GenBank/DDBJ whole genome shotgun (WGS) entry which is preliminary data.</text>
</comment>
<dbReference type="Proteomes" id="UP001347796">
    <property type="component" value="Unassembled WGS sequence"/>
</dbReference>
<accession>A0AAN8GFZ4</accession>
<dbReference type="EMBL" id="JAZGQO010000021">
    <property type="protein sequence ID" value="KAK6165969.1"/>
    <property type="molecule type" value="Genomic_DNA"/>
</dbReference>
<protein>
    <submittedName>
        <fullName evidence="1">Uncharacterized protein</fullName>
    </submittedName>
</protein>
<dbReference type="AlphaFoldDB" id="A0AAN8GFZ4"/>
<proteinExistence type="predicted"/>
<organism evidence="1 2">
    <name type="scientific">Patella caerulea</name>
    <name type="common">Rayed Mediterranean limpet</name>
    <dbReference type="NCBI Taxonomy" id="87958"/>
    <lineage>
        <taxon>Eukaryota</taxon>
        <taxon>Metazoa</taxon>
        <taxon>Spiralia</taxon>
        <taxon>Lophotrochozoa</taxon>
        <taxon>Mollusca</taxon>
        <taxon>Gastropoda</taxon>
        <taxon>Patellogastropoda</taxon>
        <taxon>Patelloidea</taxon>
        <taxon>Patellidae</taxon>
        <taxon>Patella</taxon>
    </lineage>
</organism>